<reference evidence="2" key="1">
    <citation type="journal article" date="2023" name="Nat. Commun.">
        <title>Diploid and tetraploid genomes of Acorus and the evolution of monocots.</title>
        <authorList>
            <person name="Ma L."/>
            <person name="Liu K.W."/>
            <person name="Li Z."/>
            <person name="Hsiao Y.Y."/>
            <person name="Qi Y."/>
            <person name="Fu T."/>
            <person name="Tang G.D."/>
            <person name="Zhang D."/>
            <person name="Sun W.H."/>
            <person name="Liu D.K."/>
            <person name="Li Y."/>
            <person name="Chen G.Z."/>
            <person name="Liu X.D."/>
            <person name="Liao X.Y."/>
            <person name="Jiang Y.T."/>
            <person name="Yu X."/>
            <person name="Hao Y."/>
            <person name="Huang J."/>
            <person name="Zhao X.W."/>
            <person name="Ke S."/>
            <person name="Chen Y.Y."/>
            <person name="Wu W.L."/>
            <person name="Hsu J.L."/>
            <person name="Lin Y.F."/>
            <person name="Huang M.D."/>
            <person name="Li C.Y."/>
            <person name="Huang L."/>
            <person name="Wang Z.W."/>
            <person name="Zhao X."/>
            <person name="Zhong W.Y."/>
            <person name="Peng D.H."/>
            <person name="Ahmad S."/>
            <person name="Lan S."/>
            <person name="Zhang J.S."/>
            <person name="Tsai W.C."/>
            <person name="Van de Peer Y."/>
            <person name="Liu Z.J."/>
        </authorList>
    </citation>
    <scope>NUCLEOTIDE SEQUENCE</scope>
    <source>
        <strain evidence="2">CP</strain>
    </source>
</reference>
<reference evidence="2" key="2">
    <citation type="submission" date="2023-06" db="EMBL/GenBank/DDBJ databases">
        <authorList>
            <person name="Ma L."/>
            <person name="Liu K.-W."/>
            <person name="Li Z."/>
            <person name="Hsiao Y.-Y."/>
            <person name="Qi Y."/>
            <person name="Fu T."/>
            <person name="Tang G."/>
            <person name="Zhang D."/>
            <person name="Sun W.-H."/>
            <person name="Liu D.-K."/>
            <person name="Li Y."/>
            <person name="Chen G.-Z."/>
            <person name="Liu X.-D."/>
            <person name="Liao X.-Y."/>
            <person name="Jiang Y.-T."/>
            <person name="Yu X."/>
            <person name="Hao Y."/>
            <person name="Huang J."/>
            <person name="Zhao X.-W."/>
            <person name="Ke S."/>
            <person name="Chen Y.-Y."/>
            <person name="Wu W.-L."/>
            <person name="Hsu J.-L."/>
            <person name="Lin Y.-F."/>
            <person name="Huang M.-D."/>
            <person name="Li C.-Y."/>
            <person name="Huang L."/>
            <person name="Wang Z.-W."/>
            <person name="Zhao X."/>
            <person name="Zhong W.-Y."/>
            <person name="Peng D.-H."/>
            <person name="Ahmad S."/>
            <person name="Lan S."/>
            <person name="Zhang J.-S."/>
            <person name="Tsai W.-C."/>
            <person name="Van De Peer Y."/>
            <person name="Liu Z.-J."/>
        </authorList>
    </citation>
    <scope>NUCLEOTIDE SEQUENCE</scope>
    <source>
        <strain evidence="2">CP</strain>
        <tissue evidence="2">Leaves</tissue>
    </source>
</reference>
<keyword evidence="1" id="KW-0812">Transmembrane</keyword>
<gene>
    <name evidence="2" type="ORF">QJS10_CPB14g00478</name>
</gene>
<evidence type="ECO:0000313" key="2">
    <source>
        <dbReference type="EMBL" id="KAK1298342.1"/>
    </source>
</evidence>
<keyword evidence="3" id="KW-1185">Reference proteome</keyword>
<keyword evidence="1" id="KW-1133">Transmembrane helix</keyword>
<feature type="transmembrane region" description="Helical" evidence="1">
    <location>
        <begin position="125"/>
        <end position="145"/>
    </location>
</feature>
<evidence type="ECO:0000256" key="1">
    <source>
        <dbReference type="SAM" id="Phobius"/>
    </source>
</evidence>
<keyword evidence="1" id="KW-0472">Membrane</keyword>
<evidence type="ECO:0000313" key="3">
    <source>
        <dbReference type="Proteomes" id="UP001180020"/>
    </source>
</evidence>
<protein>
    <submittedName>
        <fullName evidence="2">Uncharacterized protein</fullName>
    </submittedName>
</protein>
<sequence length="168" mass="18554">MQTYVYVDDGHYGNSSAQKPVHEVPQASDFQPSAKEGGIITLHELVHDGSGPLQEVFQSPINGEMESLTYSKWKPTPRSPLPLATVVKWSPEVPAITNPESEFRISAKEPKAFQLSFSLSEEFELVGWIDMVALLGLLSLVLICIPYHTAYRLGPGQLFGFKALAHVM</sequence>
<name>A0AAV9DE29_ACOCL</name>
<accession>A0AAV9DE29</accession>
<dbReference type="EMBL" id="JAUJYO010000014">
    <property type="protein sequence ID" value="KAK1298342.1"/>
    <property type="molecule type" value="Genomic_DNA"/>
</dbReference>
<proteinExistence type="predicted"/>
<dbReference type="AlphaFoldDB" id="A0AAV9DE29"/>
<organism evidence="2 3">
    <name type="scientific">Acorus calamus</name>
    <name type="common">Sweet flag</name>
    <dbReference type="NCBI Taxonomy" id="4465"/>
    <lineage>
        <taxon>Eukaryota</taxon>
        <taxon>Viridiplantae</taxon>
        <taxon>Streptophyta</taxon>
        <taxon>Embryophyta</taxon>
        <taxon>Tracheophyta</taxon>
        <taxon>Spermatophyta</taxon>
        <taxon>Magnoliopsida</taxon>
        <taxon>Liliopsida</taxon>
        <taxon>Acoraceae</taxon>
        <taxon>Acorus</taxon>
    </lineage>
</organism>
<dbReference type="Proteomes" id="UP001180020">
    <property type="component" value="Unassembled WGS sequence"/>
</dbReference>
<comment type="caution">
    <text evidence="2">The sequence shown here is derived from an EMBL/GenBank/DDBJ whole genome shotgun (WGS) entry which is preliminary data.</text>
</comment>